<sequence length="337" mass="33848">MMTAGPLNLLTDIEGVAVGHATDLALGSGVTAIVFDEPAIASGSVLGGAPGGRDTALLDPSMTVQVVDAFVLSGGSAFGLDAAGGVQAGLREIGRGFQVGAVRVPIVPQAILMDLLNGGDKDWGLHSPYREMGYEAFRAAGAGPFALGTVGAGTGATTATFKGGIGSASARTSAGHTVAALMAVNAMGSATVGDGPHFWAAPYEQDGEFGGLGLPEKFTEGHSALRMKGVNLKATTIGVIVTDAALTKAQAHRLSIMAHDGLARAVLPAHLPGDGDTIFSAATGARPLGDMTAFAELCHLATLVTARAVARGIYEATALPVPNAQAAWRDAFPLPAK</sequence>
<dbReference type="InterPro" id="IPR005321">
    <property type="entry name" value="Peptidase_S58_DmpA"/>
</dbReference>
<reference evidence="3" key="1">
    <citation type="submission" date="2017-04" db="EMBL/GenBank/DDBJ databases">
        <authorList>
            <person name="Varghese N."/>
            <person name="Submissions S."/>
        </authorList>
    </citation>
    <scope>NUCLEOTIDE SEQUENCE [LARGE SCALE GENOMIC DNA]</scope>
    <source>
        <strain evidence="3">B4P</strain>
    </source>
</reference>
<keyword evidence="2" id="KW-0378">Hydrolase</keyword>
<evidence type="ECO:0000313" key="3">
    <source>
        <dbReference type="Proteomes" id="UP000192903"/>
    </source>
</evidence>
<dbReference type="STRING" id="464029.SAMN02982989_1172"/>
<accession>A0A1X7EEG7</accession>
<name>A0A1X7EEG7_9HYPH</name>
<evidence type="ECO:0000256" key="1">
    <source>
        <dbReference type="ARBA" id="ARBA00007068"/>
    </source>
</evidence>
<organism evidence="2 3">
    <name type="scientific">Xaviernesmea oryzae</name>
    <dbReference type="NCBI Taxonomy" id="464029"/>
    <lineage>
        <taxon>Bacteria</taxon>
        <taxon>Pseudomonadati</taxon>
        <taxon>Pseudomonadota</taxon>
        <taxon>Alphaproteobacteria</taxon>
        <taxon>Hyphomicrobiales</taxon>
        <taxon>Rhizobiaceae</taxon>
        <taxon>Rhizobium/Agrobacterium group</taxon>
        <taxon>Xaviernesmea</taxon>
    </lineage>
</organism>
<dbReference type="PANTHER" id="PTHR36512">
    <property type="entry name" value="D-AMINOPEPTIDASE"/>
    <property type="match status" value="1"/>
</dbReference>
<dbReference type="Gene3D" id="3.60.70.12">
    <property type="entry name" value="L-amino peptidase D-ALA esterase/amidase"/>
    <property type="match status" value="1"/>
</dbReference>
<dbReference type="Pfam" id="PF03576">
    <property type="entry name" value="Peptidase_S58"/>
    <property type="match status" value="1"/>
</dbReference>
<keyword evidence="3" id="KW-1185">Reference proteome</keyword>
<gene>
    <name evidence="2" type="ORF">SAMN02982989_1172</name>
</gene>
<evidence type="ECO:0000313" key="2">
    <source>
        <dbReference type="EMBL" id="SMF32532.1"/>
    </source>
</evidence>
<proteinExistence type="inferred from homology"/>
<comment type="similarity">
    <text evidence="1">Belongs to the peptidase S58 family.</text>
</comment>
<dbReference type="EMBL" id="FXAF01000006">
    <property type="protein sequence ID" value="SMF32532.1"/>
    <property type="molecule type" value="Genomic_DNA"/>
</dbReference>
<dbReference type="InterPro" id="IPR016117">
    <property type="entry name" value="ArgJ-like_dom_sf"/>
</dbReference>
<keyword evidence="2" id="KW-0645">Protease</keyword>
<dbReference type="GO" id="GO:0004177">
    <property type="term" value="F:aminopeptidase activity"/>
    <property type="evidence" value="ECO:0007669"/>
    <property type="project" value="UniProtKB-KW"/>
</dbReference>
<dbReference type="PANTHER" id="PTHR36512:SF3">
    <property type="entry name" value="BLR5678 PROTEIN"/>
    <property type="match status" value="1"/>
</dbReference>
<dbReference type="AlphaFoldDB" id="A0A1X7EEG7"/>
<dbReference type="RefSeq" id="WP_234811076.1">
    <property type="nucleotide sequence ID" value="NZ_FXAF01000006.1"/>
</dbReference>
<dbReference type="CDD" id="cd02252">
    <property type="entry name" value="nylC_like"/>
    <property type="match status" value="1"/>
</dbReference>
<dbReference type="SUPFAM" id="SSF56266">
    <property type="entry name" value="DmpA/ArgJ-like"/>
    <property type="match status" value="1"/>
</dbReference>
<protein>
    <submittedName>
        <fullName evidence="2">L-aminopeptidase/D-esterase</fullName>
    </submittedName>
</protein>
<keyword evidence="2" id="KW-0031">Aminopeptidase</keyword>
<dbReference type="Proteomes" id="UP000192903">
    <property type="component" value="Unassembled WGS sequence"/>
</dbReference>